<dbReference type="AlphaFoldDB" id="A0A9W8HE18"/>
<dbReference type="Gene3D" id="6.10.250.1080">
    <property type="match status" value="1"/>
</dbReference>
<feature type="compositionally biased region" description="Basic and acidic residues" evidence="3">
    <location>
        <begin position="112"/>
        <end position="132"/>
    </location>
</feature>
<dbReference type="GO" id="GO:0008017">
    <property type="term" value="F:microtubule binding"/>
    <property type="evidence" value="ECO:0007669"/>
    <property type="project" value="InterPro"/>
</dbReference>
<feature type="region of interest" description="Disordered" evidence="3">
    <location>
        <begin position="192"/>
        <end position="221"/>
    </location>
</feature>
<feature type="region of interest" description="Disordered" evidence="3">
    <location>
        <begin position="112"/>
        <end position="133"/>
    </location>
</feature>
<evidence type="ECO:0000313" key="4">
    <source>
        <dbReference type="EMBL" id="KAJ2780124.1"/>
    </source>
</evidence>
<dbReference type="EMBL" id="JANBUL010000149">
    <property type="protein sequence ID" value="KAJ2780124.1"/>
    <property type="molecule type" value="Genomic_DNA"/>
</dbReference>
<dbReference type="GO" id="GO:0047496">
    <property type="term" value="P:vesicle transport along microtubule"/>
    <property type="evidence" value="ECO:0007669"/>
    <property type="project" value="TreeGrafter"/>
</dbReference>
<comment type="caution">
    <text evidence="4">The sequence shown here is derived from an EMBL/GenBank/DDBJ whole genome shotgun (WGS) entry which is preliminary data.</text>
</comment>
<dbReference type="InterPro" id="IPR033494">
    <property type="entry name" value="NUDE"/>
</dbReference>
<gene>
    <name evidence="4" type="primary">NDE1_2</name>
    <name evidence="4" type="ORF">H4R18_003628</name>
</gene>
<keyword evidence="5" id="KW-1185">Reference proteome</keyword>
<name>A0A9W8HE18_9FUNG</name>
<dbReference type="PANTHER" id="PTHR10921:SF1">
    <property type="entry name" value="NUCLEAR DISTRIBUTION PROTEIN NUDE HOMOLOG"/>
    <property type="match status" value="1"/>
</dbReference>
<keyword evidence="2" id="KW-0175">Coiled coil</keyword>
<protein>
    <submittedName>
        <fullName evidence="4">NADH:ubiquinone oxidoreductase</fullName>
    </submittedName>
</protein>
<dbReference type="PANTHER" id="PTHR10921">
    <property type="entry name" value="NUCLEAR DISTRIBUTION PROTEIN NUDE HOMOLOG 1"/>
    <property type="match status" value="1"/>
</dbReference>
<dbReference type="GO" id="GO:0000132">
    <property type="term" value="P:establishment of mitotic spindle orientation"/>
    <property type="evidence" value="ECO:0007669"/>
    <property type="project" value="TreeGrafter"/>
</dbReference>
<accession>A0A9W8HE18</accession>
<feature type="compositionally biased region" description="Polar residues" evidence="3">
    <location>
        <begin position="192"/>
        <end position="204"/>
    </location>
</feature>
<dbReference type="GO" id="GO:0007059">
    <property type="term" value="P:chromosome segregation"/>
    <property type="evidence" value="ECO:0007669"/>
    <property type="project" value="TreeGrafter"/>
</dbReference>
<reference evidence="4" key="1">
    <citation type="submission" date="2022-07" db="EMBL/GenBank/DDBJ databases">
        <title>Phylogenomic reconstructions and comparative analyses of Kickxellomycotina fungi.</title>
        <authorList>
            <person name="Reynolds N.K."/>
            <person name="Stajich J.E."/>
            <person name="Barry K."/>
            <person name="Grigoriev I.V."/>
            <person name="Crous P."/>
            <person name="Smith M.E."/>
        </authorList>
    </citation>
    <scope>NUCLEOTIDE SEQUENCE</scope>
    <source>
        <strain evidence="4">NBRC 105414</strain>
    </source>
</reference>
<comment type="similarity">
    <text evidence="1">Belongs to the nudE family.</text>
</comment>
<dbReference type="GO" id="GO:0007020">
    <property type="term" value="P:microtubule nucleation"/>
    <property type="evidence" value="ECO:0007669"/>
    <property type="project" value="TreeGrafter"/>
</dbReference>
<evidence type="ECO:0000313" key="5">
    <source>
        <dbReference type="Proteomes" id="UP001140217"/>
    </source>
</evidence>
<dbReference type="GO" id="GO:0005871">
    <property type="term" value="C:kinesin complex"/>
    <property type="evidence" value="ECO:0007669"/>
    <property type="project" value="TreeGrafter"/>
</dbReference>
<evidence type="ECO:0000256" key="2">
    <source>
        <dbReference type="ARBA" id="ARBA00023054"/>
    </source>
</evidence>
<proteinExistence type="inferred from homology"/>
<evidence type="ECO:0000256" key="3">
    <source>
        <dbReference type="SAM" id="MobiDB-lite"/>
    </source>
</evidence>
<dbReference type="GO" id="GO:0000776">
    <property type="term" value="C:kinetochore"/>
    <property type="evidence" value="ECO:0007669"/>
    <property type="project" value="TreeGrafter"/>
</dbReference>
<dbReference type="Proteomes" id="UP001140217">
    <property type="component" value="Unassembled WGS sequence"/>
</dbReference>
<feature type="compositionally biased region" description="Basic and acidic residues" evidence="3">
    <location>
        <begin position="342"/>
        <end position="362"/>
    </location>
</feature>
<feature type="region of interest" description="Disordered" evidence="3">
    <location>
        <begin position="322"/>
        <end position="378"/>
    </location>
</feature>
<organism evidence="4 5">
    <name type="scientific">Coemansia javaensis</name>
    <dbReference type="NCBI Taxonomy" id="2761396"/>
    <lineage>
        <taxon>Eukaryota</taxon>
        <taxon>Fungi</taxon>
        <taxon>Fungi incertae sedis</taxon>
        <taxon>Zoopagomycota</taxon>
        <taxon>Kickxellomycotina</taxon>
        <taxon>Kickxellomycetes</taxon>
        <taxon>Kickxellales</taxon>
        <taxon>Kickxellaceae</taxon>
        <taxon>Coemansia</taxon>
    </lineage>
</organism>
<sequence length="378" mass="41290">MSGEEPVSFASPQEEIEYWRNATYALRDQLERKEMEMAEYVAESSELEAELENEIKRVEAANKELRAKNERYKHDIAGLKEKYQAAQLKAGEDLASIERELQFVRSQQEYYKSRTRDLEQDNDDLERNERAAKSSLQVMETRLSRAMEENSQLLGEVETKKMLVDEVQRLKDELKDLNLELNIVRSRNSRAVPQSAGLSKSSANVVDHAGGSGGSGSENPARMVHDIMSRVKDLETRLAGARTKVTPLIGASGQYASRISRGRAVTTPRAPTLLPSSTSSSSATVAATGIFTAGGGGGGGGGSNSGGLGRDSMLPATVAMRARGASRPGGESRIPAGSLIESRMERTRVLRESIRKTLDEATRQQSHQQAVPQRGPVA</sequence>
<dbReference type="GO" id="GO:0051642">
    <property type="term" value="P:centrosome localization"/>
    <property type="evidence" value="ECO:0007669"/>
    <property type="project" value="TreeGrafter"/>
</dbReference>
<evidence type="ECO:0000256" key="1">
    <source>
        <dbReference type="ARBA" id="ARBA00007429"/>
    </source>
</evidence>
<dbReference type="OrthoDB" id="5877028at2759"/>